<proteinExistence type="predicted"/>
<dbReference type="InterPro" id="IPR044969">
    <property type="entry name" value="DFO"/>
</dbReference>
<gene>
    <name evidence="2" type="primary">LOC113689805</name>
</gene>
<organism evidence="1 2">
    <name type="scientific">Coffea arabica</name>
    <name type="common">Arabian coffee</name>
    <dbReference type="NCBI Taxonomy" id="13443"/>
    <lineage>
        <taxon>Eukaryota</taxon>
        <taxon>Viridiplantae</taxon>
        <taxon>Streptophyta</taxon>
        <taxon>Embryophyta</taxon>
        <taxon>Tracheophyta</taxon>
        <taxon>Spermatophyta</taxon>
        <taxon>Magnoliopsida</taxon>
        <taxon>eudicotyledons</taxon>
        <taxon>Gunneridae</taxon>
        <taxon>Pentapetalae</taxon>
        <taxon>asterids</taxon>
        <taxon>lamiids</taxon>
        <taxon>Gentianales</taxon>
        <taxon>Rubiaceae</taxon>
        <taxon>Ixoroideae</taxon>
        <taxon>Gardenieae complex</taxon>
        <taxon>Bertiereae - Coffeeae clade</taxon>
        <taxon>Coffeeae</taxon>
        <taxon>Coffea</taxon>
    </lineage>
</organism>
<reference evidence="2" key="2">
    <citation type="submission" date="2025-08" db="UniProtKB">
        <authorList>
            <consortium name="RefSeq"/>
        </authorList>
    </citation>
    <scope>IDENTIFICATION</scope>
    <source>
        <tissue evidence="2">Leaves</tissue>
    </source>
</reference>
<dbReference type="PANTHER" id="PTHR37176">
    <property type="entry name" value="F10K1.23"/>
    <property type="match status" value="1"/>
</dbReference>
<dbReference type="PANTHER" id="PTHR37176:SF1">
    <property type="entry name" value="PROTEIN DOUBLE-STRAND BREAK FORMATION"/>
    <property type="match status" value="1"/>
</dbReference>
<keyword evidence="1" id="KW-1185">Reference proteome</keyword>
<evidence type="ECO:0000313" key="2">
    <source>
        <dbReference type="RefSeq" id="XP_071927643.1"/>
    </source>
</evidence>
<dbReference type="GeneID" id="113689805"/>
<dbReference type="Proteomes" id="UP001652660">
    <property type="component" value="Chromosome 1e"/>
</dbReference>
<sequence>MSNEVSRQISLFSTQMQNRIFGDGTIAILESLLASKDIKSSLEIRSALKEFMRHESLSIIREITEKSVDNKLLIADFLIRAFALIGDVESCLALRYEALLLRDEKASSDTRLEVSYHEWLTLAEQLFDNGFYSAATKTCERALLCIQMDNGICTEDDDCFNCEHASENIKRLKDAAIILAASQTGTNRGSINKSLGGLPFPLGIPFLDVVRLQKSNLIFYLLSLLRSLKGFICHGKWLELNSMLFLKLAARRSRVHLLTQLDDDTVQVQATEYMKKKINQQLKQQESICTETYSSGSTLFRNGIKRRNLRKLQEHQCL</sequence>
<dbReference type="RefSeq" id="XP_071927643.1">
    <property type="nucleotide sequence ID" value="XM_072071542.1"/>
</dbReference>
<accession>A0ABM4W785</accession>
<reference evidence="1" key="1">
    <citation type="journal article" date="2025" name="Foods">
        <title>Unveiling the Microbial Signatures of Arabica Coffee Cherries: Insights into Ripeness Specific Diversity, Functional Traits, and Implications for Quality and Safety.</title>
        <authorList>
            <consortium name="RefSeq"/>
            <person name="Tenea G.N."/>
            <person name="Cifuentes V."/>
            <person name="Reyes P."/>
            <person name="Cevallos-Vallejos M."/>
        </authorList>
    </citation>
    <scope>NUCLEOTIDE SEQUENCE [LARGE SCALE GENOMIC DNA]</scope>
</reference>
<protein>
    <submittedName>
        <fullName evidence="2">Protein DOUBLE-STRAND BREAK FORMATION</fullName>
    </submittedName>
</protein>
<evidence type="ECO:0000313" key="1">
    <source>
        <dbReference type="Proteomes" id="UP001652660"/>
    </source>
</evidence>
<name>A0ABM4W785_COFAR</name>